<keyword evidence="2" id="KW-0378">Hydrolase</keyword>
<gene>
    <name evidence="2" type="ORF">SAMN02745111_01155</name>
</gene>
<keyword evidence="2" id="KW-0131">Cell cycle</keyword>
<dbReference type="GO" id="GO:0006508">
    <property type="term" value="P:proteolysis"/>
    <property type="evidence" value="ECO:0007669"/>
    <property type="project" value="UniProtKB-KW"/>
</dbReference>
<evidence type="ECO:0000313" key="3">
    <source>
        <dbReference type="Proteomes" id="UP000190814"/>
    </source>
</evidence>
<dbReference type="Pfam" id="PF00004">
    <property type="entry name" value="AAA"/>
    <property type="match status" value="1"/>
</dbReference>
<dbReference type="InterPro" id="IPR027417">
    <property type="entry name" value="P-loop_NTPase"/>
</dbReference>
<protein>
    <submittedName>
        <fullName evidence="2">Cell division protease FtsH</fullName>
    </submittedName>
</protein>
<keyword evidence="2" id="KW-0132">Cell division</keyword>
<dbReference type="EMBL" id="FUXZ01000006">
    <property type="protein sequence ID" value="SKA65649.1"/>
    <property type="molecule type" value="Genomic_DNA"/>
</dbReference>
<keyword evidence="3" id="KW-1185">Reference proteome</keyword>
<evidence type="ECO:0000313" key="2">
    <source>
        <dbReference type="EMBL" id="SKA65649.1"/>
    </source>
</evidence>
<dbReference type="InterPro" id="IPR003959">
    <property type="entry name" value="ATPase_AAA_core"/>
</dbReference>
<dbReference type="Gene3D" id="1.10.8.60">
    <property type="match status" value="1"/>
</dbReference>
<reference evidence="2 3" key="1">
    <citation type="submission" date="2017-02" db="EMBL/GenBank/DDBJ databases">
        <authorList>
            <person name="Peterson S.W."/>
        </authorList>
    </citation>
    <scope>NUCLEOTIDE SEQUENCE [LARGE SCALE GENOMIC DNA]</scope>
    <source>
        <strain evidence="2 3">ATCC 35992</strain>
    </source>
</reference>
<dbReference type="CDD" id="cd19481">
    <property type="entry name" value="RecA-like_protease"/>
    <property type="match status" value="1"/>
</dbReference>
<keyword evidence="2" id="KW-0645">Protease</keyword>
<dbReference type="GO" id="GO:0016887">
    <property type="term" value="F:ATP hydrolysis activity"/>
    <property type="evidence" value="ECO:0007669"/>
    <property type="project" value="InterPro"/>
</dbReference>
<dbReference type="SUPFAM" id="SSF52540">
    <property type="entry name" value="P-loop containing nucleoside triphosphate hydrolases"/>
    <property type="match status" value="1"/>
</dbReference>
<dbReference type="STRING" id="39495.SAMN02745111_01155"/>
<dbReference type="GO" id="GO:0051301">
    <property type="term" value="P:cell division"/>
    <property type="evidence" value="ECO:0007669"/>
    <property type="project" value="UniProtKB-KW"/>
</dbReference>
<dbReference type="InterPro" id="IPR037219">
    <property type="entry name" value="Peptidase_M41-like"/>
</dbReference>
<feature type="domain" description="AAA+ ATPase" evidence="1">
    <location>
        <begin position="37"/>
        <end position="165"/>
    </location>
</feature>
<evidence type="ECO:0000259" key="1">
    <source>
        <dbReference type="SMART" id="SM00382"/>
    </source>
</evidence>
<dbReference type="AlphaFoldDB" id="A0A1T4VL44"/>
<sequence>MSEFDKIIGYDDVKIDLFRYCDILKNPEKYMELGVGMPRGILLEGIPGIGKSLMAEAFAKESGRKVVVVRKDKSDGAFLDEIREAFARARKSPYSIVFLDDMDKFANEDECHCDAEEYVTVQACIDECRDDIVFVLATVNDKYCLPDSLIRSGRFDKIIRMRKPKNEEARRIIEHYLSQKKCVGKINMDEITKIFSGLSCAELETIVNEATIYAGFDEREKIEQDDLIKAYLRLIHNAPEFINPIVEKNMERVAVHEAGHALVSEILTADSVSLISVFCSESGEKGVVVIDQNEDFDYSANAQRNDVIRKLAGKAATEIYYGDADVGCRADIKIATSILENMIGQNCTSGFSGYDFGMPSEYSRGNMERMVVSELERCYSDAKKIIVENIEVLYELVCELMYNKTLTYRELRKIFSKK</sequence>
<organism evidence="2 3">
    <name type="scientific">Eubacterium uniforme</name>
    <dbReference type="NCBI Taxonomy" id="39495"/>
    <lineage>
        <taxon>Bacteria</taxon>
        <taxon>Bacillati</taxon>
        <taxon>Bacillota</taxon>
        <taxon>Clostridia</taxon>
        <taxon>Eubacteriales</taxon>
        <taxon>Eubacteriaceae</taxon>
        <taxon>Eubacterium</taxon>
    </lineage>
</organism>
<dbReference type="Gene3D" id="3.40.50.300">
    <property type="entry name" value="P-loop containing nucleotide triphosphate hydrolases"/>
    <property type="match status" value="1"/>
</dbReference>
<dbReference type="OrthoDB" id="9809379at2"/>
<dbReference type="GO" id="GO:0004222">
    <property type="term" value="F:metalloendopeptidase activity"/>
    <property type="evidence" value="ECO:0007669"/>
    <property type="project" value="InterPro"/>
</dbReference>
<dbReference type="Gene3D" id="1.20.58.760">
    <property type="entry name" value="Peptidase M41"/>
    <property type="match status" value="1"/>
</dbReference>
<dbReference type="SMART" id="SM00382">
    <property type="entry name" value="AAA"/>
    <property type="match status" value="1"/>
</dbReference>
<dbReference type="Proteomes" id="UP000190814">
    <property type="component" value="Unassembled WGS sequence"/>
</dbReference>
<dbReference type="PANTHER" id="PTHR23076">
    <property type="entry name" value="METALLOPROTEASE M41 FTSH"/>
    <property type="match status" value="1"/>
</dbReference>
<dbReference type="SUPFAM" id="SSF140990">
    <property type="entry name" value="FtsH protease domain-like"/>
    <property type="match status" value="1"/>
</dbReference>
<dbReference type="GO" id="GO:0005524">
    <property type="term" value="F:ATP binding"/>
    <property type="evidence" value="ECO:0007669"/>
    <property type="project" value="InterPro"/>
</dbReference>
<dbReference type="InterPro" id="IPR003593">
    <property type="entry name" value="AAA+_ATPase"/>
</dbReference>
<dbReference type="RefSeq" id="WP_078766023.1">
    <property type="nucleotide sequence ID" value="NZ_FUXZ01000006.1"/>
</dbReference>
<dbReference type="PANTHER" id="PTHR23076:SF97">
    <property type="entry name" value="ATP-DEPENDENT ZINC METALLOPROTEASE YME1L1"/>
    <property type="match status" value="1"/>
</dbReference>
<accession>A0A1T4VL44</accession>
<dbReference type="GO" id="GO:0004176">
    <property type="term" value="F:ATP-dependent peptidase activity"/>
    <property type="evidence" value="ECO:0007669"/>
    <property type="project" value="InterPro"/>
</dbReference>
<proteinExistence type="predicted"/>
<dbReference type="Pfam" id="PF01434">
    <property type="entry name" value="Peptidase_M41"/>
    <property type="match status" value="1"/>
</dbReference>
<dbReference type="InterPro" id="IPR000642">
    <property type="entry name" value="Peptidase_M41"/>
</dbReference>
<name>A0A1T4VL44_9FIRM</name>